<evidence type="ECO:0000313" key="3">
    <source>
        <dbReference type="Proteomes" id="UP000198994"/>
    </source>
</evidence>
<protein>
    <submittedName>
        <fullName evidence="2">SnoaL-like polyketide cyclase</fullName>
    </submittedName>
</protein>
<accession>A0A1G7CD47</accession>
<dbReference type="SUPFAM" id="SSF54427">
    <property type="entry name" value="NTF2-like"/>
    <property type="match status" value="2"/>
</dbReference>
<name>A0A1G7CD47_9RHOB</name>
<dbReference type="Pfam" id="PF07366">
    <property type="entry name" value="SnoaL"/>
    <property type="match status" value="2"/>
</dbReference>
<dbReference type="RefSeq" id="WP_089956081.1">
    <property type="nucleotide sequence ID" value="NZ_FNAV01000003.1"/>
</dbReference>
<dbReference type="InterPro" id="IPR009959">
    <property type="entry name" value="Cyclase_SnoaL-like"/>
</dbReference>
<dbReference type="Proteomes" id="UP000198994">
    <property type="component" value="Unassembled WGS sequence"/>
</dbReference>
<sequence>MSFLAGFDARWQDAADYLEALRRDLGEGRRLDLLPGYLADDVTSQDGARTLHGPEAVGTAIAARLAALPGLSLTREETLWAASAQNAFAAAQRFQCVGRHDGAGLYGPPTGRTLRYLTMTESLCASGRLRAEWVLRDEAAILAQIGCSLEDGARWRLSQMPDEASEAPHAPADPGRGNDDAWGHTLADLVTRIMGGELSLIARHYDDAAELHHPGAVTGCGPAEAEAFWLGLRASFPSASFRVAHLLGAEEPLSPPRAAIRWSLAGRHDGHGAFGAPTGAEVTVLGMTQAEFGPDGLRREWTLYDAPGVLAQILKGRS</sequence>
<keyword evidence="3" id="KW-1185">Reference proteome</keyword>
<dbReference type="STRING" id="282683.SAMN04488105_10378"/>
<proteinExistence type="predicted"/>
<gene>
    <name evidence="2" type="ORF">SAMN04488105_10378</name>
</gene>
<organism evidence="2 3">
    <name type="scientific">Salipiger thiooxidans</name>
    <dbReference type="NCBI Taxonomy" id="282683"/>
    <lineage>
        <taxon>Bacteria</taxon>
        <taxon>Pseudomonadati</taxon>
        <taxon>Pseudomonadota</taxon>
        <taxon>Alphaproteobacteria</taxon>
        <taxon>Rhodobacterales</taxon>
        <taxon>Roseobacteraceae</taxon>
        <taxon>Salipiger</taxon>
    </lineage>
</organism>
<evidence type="ECO:0000256" key="1">
    <source>
        <dbReference type="SAM" id="MobiDB-lite"/>
    </source>
</evidence>
<dbReference type="OrthoDB" id="2769928at2"/>
<dbReference type="EMBL" id="FNAV01000003">
    <property type="protein sequence ID" value="SDE37292.1"/>
    <property type="molecule type" value="Genomic_DNA"/>
</dbReference>
<reference evidence="3" key="1">
    <citation type="submission" date="2016-10" db="EMBL/GenBank/DDBJ databases">
        <authorList>
            <person name="Varghese N."/>
            <person name="Submissions S."/>
        </authorList>
    </citation>
    <scope>NUCLEOTIDE SEQUENCE [LARGE SCALE GENOMIC DNA]</scope>
    <source>
        <strain evidence="3">DSM 10146</strain>
    </source>
</reference>
<evidence type="ECO:0000313" key="2">
    <source>
        <dbReference type="EMBL" id="SDE37292.1"/>
    </source>
</evidence>
<dbReference type="InterPro" id="IPR032710">
    <property type="entry name" value="NTF2-like_dom_sf"/>
</dbReference>
<dbReference type="Gene3D" id="3.10.450.50">
    <property type="match status" value="2"/>
</dbReference>
<dbReference type="GO" id="GO:0030638">
    <property type="term" value="P:polyketide metabolic process"/>
    <property type="evidence" value="ECO:0007669"/>
    <property type="project" value="InterPro"/>
</dbReference>
<dbReference type="AlphaFoldDB" id="A0A1G7CD47"/>
<feature type="region of interest" description="Disordered" evidence="1">
    <location>
        <begin position="160"/>
        <end position="180"/>
    </location>
</feature>